<accession>A0A6G1G692</accession>
<keyword evidence="1" id="KW-0479">Metal-binding</keyword>
<dbReference type="GO" id="GO:0005739">
    <property type="term" value="C:mitochondrion"/>
    <property type="evidence" value="ECO:0007669"/>
    <property type="project" value="TreeGrafter"/>
</dbReference>
<gene>
    <name evidence="3 5" type="ORF">P152DRAFT_513592</name>
</gene>
<dbReference type="InterPro" id="IPR051785">
    <property type="entry name" value="MMCE/EMCE_epimerase"/>
</dbReference>
<reference evidence="3 5" key="1">
    <citation type="submission" date="2020-01" db="EMBL/GenBank/DDBJ databases">
        <authorList>
            <consortium name="DOE Joint Genome Institute"/>
            <person name="Haridas S."/>
            <person name="Albert R."/>
            <person name="Binder M."/>
            <person name="Bloem J."/>
            <person name="Labutti K."/>
            <person name="Salamov A."/>
            <person name="Andreopoulos B."/>
            <person name="Baker S.E."/>
            <person name="Barry K."/>
            <person name="Bills G."/>
            <person name="Bluhm B.H."/>
            <person name="Cannon C."/>
            <person name="Castanera R."/>
            <person name="Culley D.E."/>
            <person name="Daum C."/>
            <person name="Ezra D."/>
            <person name="Gonzalez J.B."/>
            <person name="Henrissat B."/>
            <person name="Kuo A."/>
            <person name="Liang C."/>
            <person name="Lipzen A."/>
            <person name="Lutzoni F."/>
            <person name="Magnuson J."/>
            <person name="Mondo S."/>
            <person name="Nolan M."/>
            <person name="Ohm R."/>
            <person name="Pangilinan J."/>
            <person name="Park H.-J."/>
            <person name="Ramirez L."/>
            <person name="Alfaro M."/>
            <person name="Sun H."/>
            <person name="Tritt A."/>
            <person name="Yoshinaga Y."/>
            <person name="Zwiers L.-H."/>
            <person name="Turgeon B.G."/>
            <person name="Goodwin S.B."/>
            <person name="Spatafora J.W."/>
            <person name="Crous P.W."/>
            <person name="Grigoriev I.V."/>
        </authorList>
    </citation>
    <scope>NUCLEOTIDE SEQUENCE</scope>
    <source>
        <strain evidence="3 5">CBS 781.70</strain>
    </source>
</reference>
<proteinExistence type="predicted"/>
<protein>
    <submittedName>
        <fullName evidence="3 5">Glyoxalase/Bleomycin resistance protein/Dihydroxybiphenyl dioxygenase</fullName>
    </submittedName>
</protein>
<dbReference type="GO" id="GO:0046491">
    <property type="term" value="P:L-methylmalonyl-CoA metabolic process"/>
    <property type="evidence" value="ECO:0007669"/>
    <property type="project" value="TreeGrafter"/>
</dbReference>
<reference evidence="5" key="2">
    <citation type="submission" date="2020-04" db="EMBL/GenBank/DDBJ databases">
        <authorList>
            <consortium name="NCBI Genome Project"/>
        </authorList>
    </citation>
    <scope>NUCLEOTIDE SEQUENCE</scope>
    <source>
        <strain evidence="5">CBS 781.70</strain>
    </source>
</reference>
<dbReference type="Pfam" id="PF00903">
    <property type="entry name" value="Glyoxalase"/>
    <property type="match status" value="1"/>
</dbReference>
<name>A0A6G1G692_9PEZI</name>
<dbReference type="SUPFAM" id="SSF54593">
    <property type="entry name" value="Glyoxalase/Bleomycin resistance protein/Dihydroxybiphenyl dioxygenase"/>
    <property type="match status" value="1"/>
</dbReference>
<dbReference type="PROSITE" id="PS51819">
    <property type="entry name" value="VOC"/>
    <property type="match status" value="2"/>
</dbReference>
<dbReference type="PANTHER" id="PTHR43048:SF3">
    <property type="entry name" value="METHYLMALONYL-COA EPIMERASE, MITOCHONDRIAL"/>
    <property type="match status" value="1"/>
</dbReference>
<dbReference type="PANTHER" id="PTHR43048">
    <property type="entry name" value="METHYLMALONYL-COA EPIMERASE"/>
    <property type="match status" value="1"/>
</dbReference>
<keyword evidence="3 5" id="KW-0223">Dioxygenase</keyword>
<dbReference type="EMBL" id="ML975155">
    <property type="protein sequence ID" value="KAF1813349.1"/>
    <property type="molecule type" value="Genomic_DNA"/>
</dbReference>
<reference evidence="5" key="3">
    <citation type="submission" date="2025-04" db="UniProtKB">
        <authorList>
            <consortium name="RefSeq"/>
        </authorList>
    </citation>
    <scope>IDENTIFICATION</scope>
    <source>
        <strain evidence="5">CBS 781.70</strain>
    </source>
</reference>
<dbReference type="AlphaFoldDB" id="A0A6G1G692"/>
<dbReference type="InterPro" id="IPR029068">
    <property type="entry name" value="Glyas_Bleomycin-R_OHBP_Dase"/>
</dbReference>
<evidence type="ECO:0000313" key="4">
    <source>
        <dbReference type="Proteomes" id="UP000504638"/>
    </source>
</evidence>
<feature type="domain" description="VOC" evidence="2">
    <location>
        <begin position="165"/>
        <end position="294"/>
    </location>
</feature>
<sequence length="351" mass="38722">MVSDKIRVVRLSHVHYKHPDLAKAVKFFGDFGLVTEDERDGRTFLRGYGAQPFVHLAEQSPDEKRHFAGGYWVVDSEAELEKAASLPGASSIQNLDAPGGGRVVTVPDPNGNTVGFVYGQTLRSPDVDVGALERKDSGHASNTAVEKPRKGAVRRFLPGASPVHKLGHYGYVVPQNKFEESFSWYTTTINLKPTDAVFDPVSNKDDTVFMHIDLGSQYADHHSFFLAASKQAPHAHVHHSSYEVNDFDTQRLGHDHLQRNGWTNCWGIGRHVLGSQIFDYWFDGSGNVVEHYSDGDLVNEDTPFGREAAAPDSLYVWGPNIPLAFVTGRIEDAGKPIPLPLNLDVAKPAQL</sequence>
<evidence type="ECO:0000313" key="5">
    <source>
        <dbReference type="RefSeq" id="XP_033534980.1"/>
    </source>
</evidence>
<dbReference type="CDD" id="cd07267">
    <property type="entry name" value="THT_Oxygenase_N"/>
    <property type="match status" value="1"/>
</dbReference>
<evidence type="ECO:0000256" key="1">
    <source>
        <dbReference type="ARBA" id="ARBA00022723"/>
    </source>
</evidence>
<keyword evidence="3 5" id="KW-0560">Oxidoreductase</keyword>
<dbReference type="Gene3D" id="3.10.180.10">
    <property type="entry name" value="2,3-Dihydroxybiphenyl 1,2-Dioxygenase, domain 1"/>
    <property type="match status" value="2"/>
</dbReference>
<dbReference type="GO" id="GO:0046872">
    <property type="term" value="F:metal ion binding"/>
    <property type="evidence" value="ECO:0007669"/>
    <property type="project" value="UniProtKB-KW"/>
</dbReference>
<keyword evidence="4" id="KW-1185">Reference proteome</keyword>
<dbReference type="FunFam" id="3.10.180.10:FF:000034">
    <property type="entry name" value="Glyoxalase/Bleomycin resistance protein/Dihydroxybiphenyl dioxygenase"/>
    <property type="match status" value="1"/>
</dbReference>
<dbReference type="GO" id="GO:0051213">
    <property type="term" value="F:dioxygenase activity"/>
    <property type="evidence" value="ECO:0007669"/>
    <property type="project" value="UniProtKB-KW"/>
</dbReference>
<dbReference type="OrthoDB" id="3360610at2759"/>
<dbReference type="GO" id="GO:0004493">
    <property type="term" value="F:methylmalonyl-CoA epimerase activity"/>
    <property type="evidence" value="ECO:0007669"/>
    <property type="project" value="TreeGrafter"/>
</dbReference>
<dbReference type="GeneID" id="54423378"/>
<dbReference type="InterPro" id="IPR004360">
    <property type="entry name" value="Glyas_Fos-R_dOase_dom"/>
</dbReference>
<dbReference type="Proteomes" id="UP000504638">
    <property type="component" value="Unplaced"/>
</dbReference>
<feature type="domain" description="VOC" evidence="2">
    <location>
        <begin position="10"/>
        <end position="119"/>
    </location>
</feature>
<dbReference type="RefSeq" id="XP_033534980.1">
    <property type="nucleotide sequence ID" value="XM_033682808.1"/>
</dbReference>
<evidence type="ECO:0000313" key="3">
    <source>
        <dbReference type="EMBL" id="KAF1813349.1"/>
    </source>
</evidence>
<organism evidence="3">
    <name type="scientific">Eremomyces bilateralis CBS 781.70</name>
    <dbReference type="NCBI Taxonomy" id="1392243"/>
    <lineage>
        <taxon>Eukaryota</taxon>
        <taxon>Fungi</taxon>
        <taxon>Dikarya</taxon>
        <taxon>Ascomycota</taxon>
        <taxon>Pezizomycotina</taxon>
        <taxon>Dothideomycetes</taxon>
        <taxon>Dothideomycetes incertae sedis</taxon>
        <taxon>Eremomycetales</taxon>
        <taxon>Eremomycetaceae</taxon>
        <taxon>Eremomyces</taxon>
    </lineage>
</organism>
<dbReference type="InterPro" id="IPR037523">
    <property type="entry name" value="VOC_core"/>
</dbReference>
<evidence type="ECO:0000259" key="2">
    <source>
        <dbReference type="PROSITE" id="PS51819"/>
    </source>
</evidence>